<keyword evidence="3" id="KW-1003">Cell membrane</keyword>
<feature type="transmembrane region" description="Helical" evidence="7">
    <location>
        <begin position="141"/>
        <end position="160"/>
    </location>
</feature>
<evidence type="ECO:0000256" key="2">
    <source>
        <dbReference type="ARBA" id="ARBA00022448"/>
    </source>
</evidence>
<dbReference type="Proteomes" id="UP001162891">
    <property type="component" value="Chromosome"/>
</dbReference>
<keyword evidence="10" id="KW-1185">Reference proteome</keyword>
<feature type="transmembrane region" description="Helical" evidence="7">
    <location>
        <begin position="219"/>
        <end position="241"/>
    </location>
</feature>
<evidence type="ECO:0000256" key="1">
    <source>
        <dbReference type="ARBA" id="ARBA00004651"/>
    </source>
</evidence>
<evidence type="ECO:0000313" key="9">
    <source>
        <dbReference type="EMBL" id="BDG02391.1"/>
    </source>
</evidence>
<dbReference type="InterPro" id="IPR000515">
    <property type="entry name" value="MetI-like"/>
</dbReference>
<dbReference type="EMBL" id="AP025591">
    <property type="protein sequence ID" value="BDG02391.1"/>
    <property type="molecule type" value="Genomic_DNA"/>
</dbReference>
<evidence type="ECO:0000313" key="10">
    <source>
        <dbReference type="Proteomes" id="UP001162891"/>
    </source>
</evidence>
<dbReference type="SUPFAM" id="SSF161098">
    <property type="entry name" value="MetI-like"/>
    <property type="match status" value="1"/>
</dbReference>
<evidence type="ECO:0000256" key="5">
    <source>
        <dbReference type="ARBA" id="ARBA00022989"/>
    </source>
</evidence>
<organism evidence="9 10">
    <name type="scientific">Anaeromyxobacter oryzae</name>
    <dbReference type="NCBI Taxonomy" id="2918170"/>
    <lineage>
        <taxon>Bacteria</taxon>
        <taxon>Pseudomonadati</taxon>
        <taxon>Myxococcota</taxon>
        <taxon>Myxococcia</taxon>
        <taxon>Myxococcales</taxon>
        <taxon>Cystobacterineae</taxon>
        <taxon>Anaeromyxobacteraceae</taxon>
        <taxon>Anaeromyxobacter</taxon>
    </lineage>
</organism>
<gene>
    <name evidence="9" type="ORF">AMOR_13870</name>
</gene>
<feature type="transmembrane region" description="Helical" evidence="7">
    <location>
        <begin position="111"/>
        <end position="135"/>
    </location>
</feature>
<feature type="domain" description="ABC transmembrane type-1" evidence="8">
    <location>
        <begin position="96"/>
        <end position="280"/>
    </location>
</feature>
<dbReference type="PANTHER" id="PTHR30151">
    <property type="entry name" value="ALKANE SULFONATE ABC TRANSPORTER-RELATED, MEMBRANE SUBUNIT"/>
    <property type="match status" value="1"/>
</dbReference>
<dbReference type="Pfam" id="PF00528">
    <property type="entry name" value="BPD_transp_1"/>
    <property type="match status" value="1"/>
</dbReference>
<dbReference type="PANTHER" id="PTHR30151:SF38">
    <property type="entry name" value="ALIPHATIC SULFONATES TRANSPORT PERMEASE PROTEIN SSUC-RELATED"/>
    <property type="match status" value="1"/>
</dbReference>
<dbReference type="CDD" id="cd06261">
    <property type="entry name" value="TM_PBP2"/>
    <property type="match status" value="1"/>
</dbReference>
<accession>A0ABM7WSD0</accession>
<evidence type="ECO:0000256" key="7">
    <source>
        <dbReference type="RuleBase" id="RU363032"/>
    </source>
</evidence>
<keyword evidence="2 7" id="KW-0813">Transport</keyword>
<comment type="similarity">
    <text evidence="7">Belongs to the binding-protein-dependent transport system permease family.</text>
</comment>
<evidence type="ECO:0000256" key="6">
    <source>
        <dbReference type="ARBA" id="ARBA00023136"/>
    </source>
</evidence>
<evidence type="ECO:0000256" key="4">
    <source>
        <dbReference type="ARBA" id="ARBA00022692"/>
    </source>
</evidence>
<dbReference type="PROSITE" id="PS50928">
    <property type="entry name" value="ABC_TM1"/>
    <property type="match status" value="1"/>
</dbReference>
<comment type="subcellular location">
    <subcellularLocation>
        <location evidence="1 7">Cell membrane</location>
        <topology evidence="1 7">Multi-pass membrane protein</topology>
    </subcellularLocation>
</comment>
<evidence type="ECO:0000256" key="3">
    <source>
        <dbReference type="ARBA" id="ARBA00022475"/>
    </source>
</evidence>
<feature type="transmembrane region" description="Helical" evidence="7">
    <location>
        <begin position="261"/>
        <end position="283"/>
    </location>
</feature>
<proteinExistence type="inferred from homology"/>
<dbReference type="Gene3D" id="1.10.3720.10">
    <property type="entry name" value="MetI-like"/>
    <property type="match status" value="1"/>
</dbReference>
<keyword evidence="4 7" id="KW-0812">Transmembrane</keyword>
<dbReference type="InterPro" id="IPR035906">
    <property type="entry name" value="MetI-like_sf"/>
</dbReference>
<keyword evidence="5 7" id="KW-1133">Transmembrane helix</keyword>
<evidence type="ECO:0000259" key="8">
    <source>
        <dbReference type="PROSITE" id="PS50928"/>
    </source>
</evidence>
<sequence>MFSDLTASALLDREVTPSRGEEPRAPSAGAGPHALATVFRAVAPRAVAVGAAAVVPAMLLGLWQLSADREWVSTLVLPPPAVVLETFRGLWADGTILANLHVSAVRVAKGFAIGTASGLLVGGTLGLSTTFRAYVRPTFMSMYQVNVLAWIPLLILVFGIDEPLKTAVITWSTALPVTINTMQGIAGIPCKWFELARVSQLGRGEVVSRIVIPAALPSLFTGVRSGLGAAWMSLVVVELVASSEGVGFMVVWGRQLFQLDVVLAAIVVIGLVGLSLDLVLSGLERRLRRWHRAAF</sequence>
<feature type="transmembrane region" description="Helical" evidence="7">
    <location>
        <begin position="42"/>
        <end position="63"/>
    </location>
</feature>
<protein>
    <recommendedName>
        <fullName evidence="8">ABC transmembrane type-1 domain-containing protein</fullName>
    </recommendedName>
</protein>
<name>A0ABM7WSD0_9BACT</name>
<reference evidence="10" key="1">
    <citation type="journal article" date="2022" name="Int. J. Syst. Evol. Microbiol.">
        <title>Anaeromyxobacter oryzae sp. nov., Anaeromyxobacter diazotrophicus sp. nov. and Anaeromyxobacter paludicola sp. nov., isolated from paddy soils.</title>
        <authorList>
            <person name="Itoh H."/>
            <person name="Xu Z."/>
            <person name="Mise K."/>
            <person name="Masuda Y."/>
            <person name="Ushijima N."/>
            <person name="Hayakawa C."/>
            <person name="Shiratori Y."/>
            <person name="Senoo K."/>
        </authorList>
    </citation>
    <scope>NUCLEOTIDE SEQUENCE [LARGE SCALE GENOMIC DNA]</scope>
    <source>
        <strain evidence="10">Red232</strain>
    </source>
</reference>
<keyword evidence="6 7" id="KW-0472">Membrane</keyword>